<evidence type="ECO:0000313" key="2">
    <source>
        <dbReference type="EMBL" id="ABF90473.1"/>
    </source>
</evidence>
<accession>Q1CVM7</accession>
<dbReference type="GO" id="GO:0016757">
    <property type="term" value="F:glycosyltransferase activity"/>
    <property type="evidence" value="ECO:0007669"/>
    <property type="project" value="UniProtKB-KW"/>
</dbReference>
<dbReference type="SUPFAM" id="SSF53756">
    <property type="entry name" value="UDP-Glycosyltransferase/glycogen phosphorylase"/>
    <property type="match status" value="1"/>
</dbReference>
<gene>
    <name evidence="2" type="ordered locus">MXAN_7441</name>
</gene>
<reference evidence="2 3" key="1">
    <citation type="journal article" date="2006" name="Proc. Natl. Acad. Sci. U.S.A.">
        <title>Evolution of sensory complexity recorded in a myxobacterial genome.</title>
        <authorList>
            <person name="Goldman B.S."/>
            <person name="Nierman W.C."/>
            <person name="Kaiser D."/>
            <person name="Slater S.C."/>
            <person name="Durkin A.S."/>
            <person name="Eisen J.A."/>
            <person name="Ronning C.M."/>
            <person name="Barbazuk W.B."/>
            <person name="Blanchard M."/>
            <person name="Field C."/>
            <person name="Halling C."/>
            <person name="Hinkle G."/>
            <person name="Iartchuk O."/>
            <person name="Kim H.S."/>
            <person name="Mackenzie C."/>
            <person name="Madupu R."/>
            <person name="Miller N."/>
            <person name="Shvartsbeyn A."/>
            <person name="Sullivan S.A."/>
            <person name="Vaudin M."/>
            <person name="Wiegand R."/>
            <person name="Kaplan H.B."/>
        </authorList>
    </citation>
    <scope>NUCLEOTIDE SEQUENCE [LARGE SCALE GENOMIC DNA]</scope>
    <source>
        <strain evidence="3">DK1622</strain>
    </source>
</reference>
<keyword evidence="2" id="KW-0328">Glycosyltransferase</keyword>
<protein>
    <submittedName>
        <fullName evidence="2">Glycosyl transferase, group 1</fullName>
        <ecNumber evidence="2">2.4.1.-</ecNumber>
    </submittedName>
</protein>
<dbReference type="CDD" id="cd03801">
    <property type="entry name" value="GT4_PimA-like"/>
    <property type="match status" value="1"/>
</dbReference>
<dbReference type="Proteomes" id="UP000002402">
    <property type="component" value="Chromosome"/>
</dbReference>
<dbReference type="EMBL" id="CP000113">
    <property type="protein sequence ID" value="ABF90473.1"/>
    <property type="molecule type" value="Genomic_DNA"/>
</dbReference>
<dbReference type="EnsemblBacteria" id="ABF90473">
    <property type="protein sequence ID" value="ABF90473"/>
    <property type="gene ID" value="MXAN_7441"/>
</dbReference>
<dbReference type="InterPro" id="IPR050194">
    <property type="entry name" value="Glycosyltransferase_grp1"/>
</dbReference>
<dbReference type="HOGENOM" id="CLU_052026_0_0_7"/>
<dbReference type="PANTHER" id="PTHR45947">
    <property type="entry name" value="SULFOQUINOVOSYL TRANSFERASE SQD2"/>
    <property type="match status" value="1"/>
</dbReference>
<keyword evidence="3" id="KW-1185">Reference proteome</keyword>
<dbReference type="NCBIfam" id="NF041879">
    <property type="entry name" value="EPS_EpsH"/>
    <property type="match status" value="1"/>
</dbReference>
<name>Q1CVM7_MYXXD</name>
<dbReference type="KEGG" id="mxa:MXAN_7441"/>
<dbReference type="CAZy" id="GT4">
    <property type="family name" value="Glycosyltransferase Family 4"/>
</dbReference>
<dbReference type="STRING" id="246197.MXAN_7441"/>
<proteinExistence type="predicted"/>
<dbReference type="eggNOG" id="COG0438">
    <property type="taxonomic scope" value="Bacteria"/>
</dbReference>
<dbReference type="Pfam" id="PF00534">
    <property type="entry name" value="Glycos_transf_1"/>
    <property type="match status" value="1"/>
</dbReference>
<keyword evidence="2" id="KW-0808">Transferase</keyword>
<organism evidence="2 3">
    <name type="scientific">Myxococcus xanthus (strain DK1622)</name>
    <dbReference type="NCBI Taxonomy" id="246197"/>
    <lineage>
        <taxon>Bacteria</taxon>
        <taxon>Pseudomonadati</taxon>
        <taxon>Myxococcota</taxon>
        <taxon>Myxococcia</taxon>
        <taxon>Myxococcales</taxon>
        <taxon>Cystobacterineae</taxon>
        <taxon>Myxococcaceae</taxon>
        <taxon>Myxococcus</taxon>
    </lineage>
</organism>
<sequence>MDDGAAHGGQHQESKQCAVAQVGRPVGCVHRDPEEATSGERVGIDGVARMPAPRPRVLLIAELCNPDWVSVPLEGWSLYRALAEVADVHLVTHVRNRENILKQGVQEGSQFTALDSTPVEKPLDKVGEVLRGKTGVGWTTATALSALPYYYFEEVLWRRFGPRIEAGEFDLVHRYTPISPTTPSTLAARCKKAGVPFVMGPLNGGLPWPKGFGGARRREKEWLSYIRDVYKLMPFYKSTRENASAIITGSRATRGQVSGQWQGKTVYVPENAIDTRRFGTEKSEGPVELPLRVAFVGRFVPYKGMAMLMEAAAPLIREGKVVLEYIGDGQEMANLRAQAAREGIESGVTFAGWVKHQELQGRLAKNHIFGFPSVREFGGAVVCEAMALGLVPIVMDYGGPGEIVSPATGFAIQMGTPEEIVLRVREVLTKLAADPSVIRPMGERARERIFKYFTWRAKAEQVLEVYRWVKGERGQPDWGMPLAD</sequence>
<evidence type="ECO:0000313" key="3">
    <source>
        <dbReference type="Proteomes" id="UP000002402"/>
    </source>
</evidence>
<dbReference type="Gene3D" id="3.40.50.2000">
    <property type="entry name" value="Glycogen Phosphorylase B"/>
    <property type="match status" value="2"/>
</dbReference>
<dbReference type="EC" id="2.4.1.-" evidence="2"/>
<feature type="domain" description="Glycosyl transferase family 1" evidence="1">
    <location>
        <begin position="289"/>
        <end position="430"/>
    </location>
</feature>
<dbReference type="AlphaFoldDB" id="Q1CVM7"/>
<evidence type="ECO:0000259" key="1">
    <source>
        <dbReference type="Pfam" id="PF00534"/>
    </source>
</evidence>
<dbReference type="PANTHER" id="PTHR45947:SF3">
    <property type="entry name" value="SULFOQUINOVOSYL TRANSFERASE SQD2"/>
    <property type="match status" value="1"/>
</dbReference>
<dbReference type="InterPro" id="IPR001296">
    <property type="entry name" value="Glyco_trans_1"/>
</dbReference>